<evidence type="ECO:0000259" key="3">
    <source>
        <dbReference type="SMART" id="SM00916"/>
    </source>
</evidence>
<feature type="domain" description="Ribosomal protein/NADH dehydrogenase" evidence="3">
    <location>
        <begin position="58"/>
        <end position="137"/>
    </location>
</feature>
<keyword evidence="4" id="KW-0689">Ribosomal protein</keyword>
<dbReference type="Proteomes" id="UP000011777">
    <property type="component" value="Unassembled WGS sequence"/>
</dbReference>
<comment type="subcellular location">
    <subcellularLocation>
        <location evidence="1">Mitochondrion</location>
    </subcellularLocation>
</comment>
<sequence>MALIKVLTPKGKYKPRIIESIKRINRLTGTPETAYKFDSSKFKGIDIYKYSQVPYVYKPANGVKYFVKNHLPTLRFHNPEILFSVKELSVSSENELSRLPLKVKVHGVDPANDFTINCHDKNLNQIFEELLKTTDAKPLAAEEIFKLPLKPKN</sequence>
<evidence type="ECO:0000256" key="2">
    <source>
        <dbReference type="ARBA" id="ARBA00023128"/>
    </source>
</evidence>
<organism evidence="4 5">
    <name type="scientific">Candida maltosa (strain Xu316)</name>
    <name type="common">Yeast</name>
    <dbReference type="NCBI Taxonomy" id="1245528"/>
    <lineage>
        <taxon>Eukaryota</taxon>
        <taxon>Fungi</taxon>
        <taxon>Dikarya</taxon>
        <taxon>Ascomycota</taxon>
        <taxon>Saccharomycotina</taxon>
        <taxon>Pichiomycetes</taxon>
        <taxon>Debaryomycetaceae</taxon>
        <taxon>Candida/Lodderomyces clade</taxon>
        <taxon>Candida</taxon>
    </lineage>
</organism>
<accession>M3J5L6</accession>
<reference evidence="4 5" key="1">
    <citation type="submission" date="2013-02" db="EMBL/GenBank/DDBJ databases">
        <title>Genome sequence of Candida maltosa Xu316, a potential industrial strain for xylitol and ethanol production.</title>
        <authorList>
            <person name="Yu J."/>
            <person name="Wang Q."/>
            <person name="Geng X."/>
            <person name="Bao W."/>
            <person name="He P."/>
            <person name="Cai J."/>
        </authorList>
    </citation>
    <scope>NUCLEOTIDE SEQUENCE [LARGE SCALE GENOMIC DNA]</scope>
    <source>
        <strain evidence="5">Xu316</strain>
    </source>
</reference>
<comment type="caution">
    <text evidence="4">The sequence shown here is derived from an EMBL/GenBank/DDBJ whole genome shotgun (WGS) entry which is preliminary data.</text>
</comment>
<dbReference type="STRING" id="1245528.M3J5L6"/>
<dbReference type="OMA" id="CPSKIVV"/>
<evidence type="ECO:0000313" key="5">
    <source>
        <dbReference type="Proteomes" id="UP000011777"/>
    </source>
</evidence>
<evidence type="ECO:0000313" key="4">
    <source>
        <dbReference type="EMBL" id="EMG47358.1"/>
    </source>
</evidence>
<dbReference type="SMART" id="SM00916">
    <property type="entry name" value="L51_S25_CI-B8"/>
    <property type="match status" value="1"/>
</dbReference>
<dbReference type="AlphaFoldDB" id="M3J5L6"/>
<name>M3J5L6_CANMX</name>
<dbReference type="GO" id="GO:0005840">
    <property type="term" value="C:ribosome"/>
    <property type="evidence" value="ECO:0007669"/>
    <property type="project" value="UniProtKB-KW"/>
</dbReference>
<dbReference type="eggNOG" id="ENOG502S1AY">
    <property type="taxonomic scope" value="Eukaryota"/>
</dbReference>
<keyword evidence="5" id="KW-1185">Reference proteome</keyword>
<keyword evidence="2" id="KW-0496">Mitochondrion</keyword>
<dbReference type="EMBL" id="AOGT01001604">
    <property type="protein sequence ID" value="EMG47358.1"/>
    <property type="molecule type" value="Genomic_DNA"/>
</dbReference>
<evidence type="ECO:0000256" key="1">
    <source>
        <dbReference type="ARBA" id="ARBA00004173"/>
    </source>
</evidence>
<dbReference type="GO" id="GO:0005739">
    <property type="term" value="C:mitochondrion"/>
    <property type="evidence" value="ECO:0007669"/>
    <property type="project" value="UniProtKB-SubCell"/>
</dbReference>
<dbReference type="OrthoDB" id="1696305at2759"/>
<dbReference type="InterPro" id="IPR007741">
    <property type="entry name" value="Ribosomal_mL43/mS25/NADH_DH"/>
</dbReference>
<keyword evidence="4" id="KW-0687">Ribonucleoprotein</keyword>
<protein>
    <submittedName>
        <fullName evidence="4">Large-subunit ribosomal protein, mitochondrial, putative</fullName>
    </submittedName>
</protein>
<gene>
    <name evidence="4" type="ORF">G210_2321</name>
</gene>
<dbReference type="HOGENOM" id="CLU_141769_0_0_1"/>
<proteinExistence type="predicted"/>